<feature type="region of interest" description="Disordered" evidence="1">
    <location>
        <begin position="89"/>
        <end position="113"/>
    </location>
</feature>
<dbReference type="RefSeq" id="XP_043003455.1">
    <property type="nucleotide sequence ID" value="XM_043158112.1"/>
</dbReference>
<keyword evidence="3" id="KW-1185">Reference proteome</keyword>
<feature type="compositionally biased region" description="Polar residues" evidence="1">
    <location>
        <begin position="103"/>
        <end position="113"/>
    </location>
</feature>
<dbReference type="AlphaFoldDB" id="A0A9P7RNL7"/>
<dbReference type="GeneID" id="66082037"/>
<name>A0A9P7RNL7_9AGAR</name>
<accession>A0A9P7RNL7</accession>
<evidence type="ECO:0000313" key="2">
    <source>
        <dbReference type="EMBL" id="KAG7086984.1"/>
    </source>
</evidence>
<protein>
    <submittedName>
        <fullName evidence="2">Uncharacterized protein</fullName>
    </submittedName>
</protein>
<sequence length="113" mass="12716">MLEDADDWVRLEDGQQAITERNPNGITSPSMYSLISESEAQNGEMVLGGVSTSSEGGNFMGWLQKGWLNPSAFWHFDCRGFSWVVQPKKTRNNRQPRHQQPQSVYSQSIDGPV</sequence>
<dbReference type="KEGG" id="more:E1B28_012962"/>
<dbReference type="EMBL" id="CM032189">
    <property type="protein sequence ID" value="KAG7086984.1"/>
    <property type="molecule type" value="Genomic_DNA"/>
</dbReference>
<organism evidence="2 3">
    <name type="scientific">Marasmius oreades</name>
    <name type="common">fairy-ring Marasmius</name>
    <dbReference type="NCBI Taxonomy" id="181124"/>
    <lineage>
        <taxon>Eukaryota</taxon>
        <taxon>Fungi</taxon>
        <taxon>Dikarya</taxon>
        <taxon>Basidiomycota</taxon>
        <taxon>Agaricomycotina</taxon>
        <taxon>Agaricomycetes</taxon>
        <taxon>Agaricomycetidae</taxon>
        <taxon>Agaricales</taxon>
        <taxon>Marasmiineae</taxon>
        <taxon>Marasmiaceae</taxon>
        <taxon>Marasmius</taxon>
    </lineage>
</organism>
<evidence type="ECO:0000256" key="1">
    <source>
        <dbReference type="SAM" id="MobiDB-lite"/>
    </source>
</evidence>
<evidence type="ECO:0000313" key="3">
    <source>
        <dbReference type="Proteomes" id="UP001049176"/>
    </source>
</evidence>
<comment type="caution">
    <text evidence="2">The sequence shown here is derived from an EMBL/GenBank/DDBJ whole genome shotgun (WGS) entry which is preliminary data.</text>
</comment>
<dbReference type="Proteomes" id="UP001049176">
    <property type="component" value="Chromosome 9"/>
</dbReference>
<proteinExistence type="predicted"/>
<gene>
    <name evidence="2" type="ORF">E1B28_012962</name>
</gene>
<reference evidence="2" key="1">
    <citation type="journal article" date="2021" name="Genome Biol. Evol.">
        <title>The assembled and annotated genome of the fairy-ring fungus Marasmius oreades.</title>
        <authorList>
            <person name="Hiltunen M."/>
            <person name="Ament-Velasquez S.L."/>
            <person name="Johannesson H."/>
        </authorList>
    </citation>
    <scope>NUCLEOTIDE SEQUENCE</scope>
    <source>
        <strain evidence="2">03SP1</strain>
    </source>
</reference>